<protein>
    <recommendedName>
        <fullName evidence="4">Transmembrane protein</fullName>
    </recommendedName>
</protein>
<keyword evidence="1" id="KW-0812">Transmembrane</keyword>
<keyword evidence="1" id="KW-0472">Membrane</keyword>
<dbReference type="EMBL" id="QRJE01000032">
    <property type="protein sequence ID" value="RHH07905.1"/>
    <property type="molecule type" value="Genomic_DNA"/>
</dbReference>
<evidence type="ECO:0000313" key="3">
    <source>
        <dbReference type="Proteomes" id="UP000266644"/>
    </source>
</evidence>
<feature type="transmembrane region" description="Helical" evidence="1">
    <location>
        <begin position="100"/>
        <end position="124"/>
    </location>
</feature>
<evidence type="ECO:0000313" key="2">
    <source>
        <dbReference type="EMBL" id="RHH07905.1"/>
    </source>
</evidence>
<organism evidence="2 3">
    <name type="scientific">Bacteroides fragilis</name>
    <dbReference type="NCBI Taxonomy" id="817"/>
    <lineage>
        <taxon>Bacteria</taxon>
        <taxon>Pseudomonadati</taxon>
        <taxon>Bacteroidota</taxon>
        <taxon>Bacteroidia</taxon>
        <taxon>Bacteroidales</taxon>
        <taxon>Bacteroidaceae</taxon>
        <taxon>Bacteroides</taxon>
    </lineage>
</organism>
<evidence type="ECO:0008006" key="4">
    <source>
        <dbReference type="Google" id="ProtNLM"/>
    </source>
</evidence>
<keyword evidence="1" id="KW-1133">Transmembrane helix</keyword>
<name>A0A396BVV1_BACFG</name>
<dbReference type="RefSeq" id="WP_122330589.1">
    <property type="nucleotide sequence ID" value="NZ_JAQDYY010000019.1"/>
</dbReference>
<accession>A0A396BVV1</accession>
<evidence type="ECO:0000256" key="1">
    <source>
        <dbReference type="SAM" id="Phobius"/>
    </source>
</evidence>
<dbReference type="Pfam" id="PF17555">
    <property type="entry name" value="TssN"/>
    <property type="match status" value="1"/>
</dbReference>
<reference evidence="2 3" key="1">
    <citation type="submission" date="2018-08" db="EMBL/GenBank/DDBJ databases">
        <title>A genome reference for cultivated species of the human gut microbiota.</title>
        <authorList>
            <person name="Zou Y."/>
            <person name="Xue W."/>
            <person name="Luo G."/>
        </authorList>
    </citation>
    <scope>NUCLEOTIDE SEQUENCE [LARGE SCALE GENOMIC DNA]</scope>
    <source>
        <strain evidence="2 3">AM18-6</strain>
    </source>
</reference>
<feature type="transmembrane region" description="Helical" evidence="1">
    <location>
        <begin position="69"/>
        <end position="88"/>
    </location>
</feature>
<feature type="transmembrane region" description="Helical" evidence="1">
    <location>
        <begin position="6"/>
        <end position="29"/>
    </location>
</feature>
<dbReference type="InterPro" id="IPR035177">
    <property type="entry name" value="TssN"/>
</dbReference>
<sequence>METLPIQFIILYILFPFIALVTGVTAYFLNKKIKLYSNKKAIGILLFSALILGLPGLSGWVEYWFMPNLYIMAGIFYLILGIYNLVLINNTFSEIKNKPYGYEFLFITIQIILGIGVFSLLFNITNELKYGLWASTCILPFIFISLYRKTFIAFLNIPIEIDMVWEYSPEKRSSFSSLSEYNEVIRIELSKKANDKTVYRINAESQDDLIFGEWFQHFLEAYNAKIPNDTIDFYNEHEPFGWIFYYKPSFFRPRKYINPDLSISQNKVNRRHVVIAKRVKQES</sequence>
<dbReference type="AlphaFoldDB" id="A0A396BVV1"/>
<comment type="caution">
    <text evidence="2">The sequence shown here is derived from an EMBL/GenBank/DDBJ whole genome shotgun (WGS) entry which is preliminary data.</text>
</comment>
<dbReference type="Proteomes" id="UP000266644">
    <property type="component" value="Unassembled WGS sequence"/>
</dbReference>
<proteinExistence type="predicted"/>
<feature type="transmembrane region" description="Helical" evidence="1">
    <location>
        <begin position="41"/>
        <end position="63"/>
    </location>
</feature>
<gene>
    <name evidence="2" type="ORF">DW228_18400</name>
</gene>
<feature type="transmembrane region" description="Helical" evidence="1">
    <location>
        <begin position="130"/>
        <end position="147"/>
    </location>
</feature>